<name>A0ABV0VK92_9TELE</name>
<organism evidence="3 4">
    <name type="scientific">Ilyodon furcidens</name>
    <name type="common">goldbreast splitfin</name>
    <dbReference type="NCBI Taxonomy" id="33524"/>
    <lineage>
        <taxon>Eukaryota</taxon>
        <taxon>Metazoa</taxon>
        <taxon>Chordata</taxon>
        <taxon>Craniata</taxon>
        <taxon>Vertebrata</taxon>
        <taxon>Euteleostomi</taxon>
        <taxon>Actinopterygii</taxon>
        <taxon>Neopterygii</taxon>
        <taxon>Teleostei</taxon>
        <taxon>Neoteleostei</taxon>
        <taxon>Acanthomorphata</taxon>
        <taxon>Ovalentaria</taxon>
        <taxon>Atherinomorphae</taxon>
        <taxon>Cyprinodontiformes</taxon>
        <taxon>Goodeidae</taxon>
        <taxon>Ilyodon</taxon>
    </lineage>
</organism>
<feature type="region of interest" description="Disordered" evidence="1">
    <location>
        <begin position="95"/>
        <end position="134"/>
    </location>
</feature>
<evidence type="ECO:0000256" key="2">
    <source>
        <dbReference type="SAM" id="SignalP"/>
    </source>
</evidence>
<keyword evidence="4" id="KW-1185">Reference proteome</keyword>
<dbReference type="EMBL" id="JAHRIQ010111644">
    <property type="protein sequence ID" value="MEQ2257606.1"/>
    <property type="molecule type" value="Genomic_DNA"/>
</dbReference>
<feature type="signal peptide" evidence="2">
    <location>
        <begin position="1"/>
        <end position="18"/>
    </location>
</feature>
<evidence type="ECO:0000313" key="3">
    <source>
        <dbReference type="EMBL" id="MEQ2257606.1"/>
    </source>
</evidence>
<protein>
    <recommendedName>
        <fullName evidence="5">Secreted protein</fullName>
    </recommendedName>
</protein>
<feature type="chain" id="PRO_5045257560" description="Secreted protein" evidence="2">
    <location>
        <begin position="19"/>
        <end position="134"/>
    </location>
</feature>
<reference evidence="3 4" key="1">
    <citation type="submission" date="2021-06" db="EMBL/GenBank/DDBJ databases">
        <authorList>
            <person name="Palmer J.M."/>
        </authorList>
    </citation>
    <scope>NUCLEOTIDE SEQUENCE [LARGE SCALE GENOMIC DNA]</scope>
    <source>
        <strain evidence="4">if_2019</strain>
        <tissue evidence="3">Muscle</tissue>
    </source>
</reference>
<accession>A0ABV0VK92</accession>
<gene>
    <name evidence="3" type="ORF">ILYODFUR_036401</name>
</gene>
<evidence type="ECO:0000256" key="1">
    <source>
        <dbReference type="SAM" id="MobiDB-lite"/>
    </source>
</evidence>
<keyword evidence="2" id="KW-0732">Signal</keyword>
<evidence type="ECO:0008006" key="5">
    <source>
        <dbReference type="Google" id="ProtNLM"/>
    </source>
</evidence>
<dbReference type="Proteomes" id="UP001482620">
    <property type="component" value="Unassembled WGS sequence"/>
</dbReference>
<comment type="caution">
    <text evidence="3">The sequence shown here is derived from an EMBL/GenBank/DDBJ whole genome shotgun (WGS) entry which is preliminary data.</text>
</comment>
<proteinExistence type="predicted"/>
<sequence length="134" mass="14494">MGVVCSLFLHTCFQSLAGAFLRSCRTSIPRLMLHVEWFWITTLDSLLSPLDRNPGPNLPAAPASSVPLLQPARSPPSLGMLLLSPQTARPRIVSQTAGPRIVPQTAGPRIVPRPPPSEILLPGDRKTENQISTT</sequence>
<evidence type="ECO:0000313" key="4">
    <source>
        <dbReference type="Proteomes" id="UP001482620"/>
    </source>
</evidence>